<dbReference type="SUPFAM" id="SSF63817">
    <property type="entry name" value="Sortase"/>
    <property type="match status" value="1"/>
</dbReference>
<evidence type="ECO:0008006" key="5">
    <source>
        <dbReference type="Google" id="ProtNLM"/>
    </source>
</evidence>
<keyword evidence="2" id="KW-0472">Membrane</keyword>
<keyword evidence="2" id="KW-0812">Transmembrane</keyword>
<reference evidence="3 4" key="1">
    <citation type="submission" date="2018-06" db="EMBL/GenBank/DDBJ databases">
        <title>Extensive metabolic versatility and redundancy in microbially diverse, dynamic hydrothermal sediments.</title>
        <authorList>
            <person name="Dombrowski N."/>
            <person name="Teske A."/>
            <person name="Baker B.J."/>
        </authorList>
    </citation>
    <scope>NUCLEOTIDE SEQUENCE [LARGE SCALE GENOMIC DNA]</scope>
    <source>
        <strain evidence="3">B79_G16</strain>
    </source>
</reference>
<dbReference type="InterPro" id="IPR042000">
    <property type="entry name" value="Sortase_D_2"/>
</dbReference>
<dbReference type="Proteomes" id="UP000281261">
    <property type="component" value="Unassembled WGS sequence"/>
</dbReference>
<dbReference type="CDD" id="cd06166">
    <property type="entry name" value="Sortase_D_2"/>
    <property type="match status" value="1"/>
</dbReference>
<protein>
    <recommendedName>
        <fullName evidence="5">Sortase</fullName>
    </recommendedName>
</protein>
<dbReference type="NCBIfam" id="TIGR01076">
    <property type="entry name" value="sortase_fam"/>
    <property type="match status" value="1"/>
</dbReference>
<proteinExistence type="predicted"/>
<dbReference type="Gene3D" id="2.40.260.10">
    <property type="entry name" value="Sortase"/>
    <property type="match status" value="1"/>
</dbReference>
<dbReference type="InterPro" id="IPR023365">
    <property type="entry name" value="Sortase_dom-sf"/>
</dbReference>
<feature type="transmembrane region" description="Helical" evidence="2">
    <location>
        <begin position="31"/>
        <end position="55"/>
    </location>
</feature>
<keyword evidence="2" id="KW-1133">Transmembrane helix</keyword>
<dbReference type="AlphaFoldDB" id="A0A420ZDT8"/>
<evidence type="ECO:0000313" key="3">
    <source>
        <dbReference type="EMBL" id="RLC37863.1"/>
    </source>
</evidence>
<organism evidence="3 4">
    <name type="scientific">candidate division Kazan bacterium</name>
    <dbReference type="NCBI Taxonomy" id="2202143"/>
    <lineage>
        <taxon>Bacteria</taxon>
        <taxon>Bacteria division Kazan-3B-28</taxon>
    </lineage>
</organism>
<gene>
    <name evidence="3" type="ORF">DRH29_00400</name>
</gene>
<evidence type="ECO:0000256" key="1">
    <source>
        <dbReference type="ARBA" id="ARBA00022801"/>
    </source>
</evidence>
<dbReference type="InterPro" id="IPR005754">
    <property type="entry name" value="Sortase"/>
</dbReference>
<dbReference type="GO" id="GO:0016787">
    <property type="term" value="F:hydrolase activity"/>
    <property type="evidence" value="ECO:0007669"/>
    <property type="project" value="UniProtKB-KW"/>
</dbReference>
<comment type="caution">
    <text evidence="3">The sequence shown here is derived from an EMBL/GenBank/DDBJ whole genome shotgun (WGS) entry which is preliminary data.</text>
</comment>
<dbReference type="EMBL" id="QMNG01000001">
    <property type="protein sequence ID" value="RLC37863.1"/>
    <property type="molecule type" value="Genomic_DNA"/>
</dbReference>
<sequence length="268" mass="30539">MELNNHLYQTNYQTPPPVMPNRSKRRWWVEVLKFLGIFLVFFIVLTAVVMGPTFYTQIAYYFTAPTQNYSDKYNLPVAARDEFSGIQDLADLFEEQAQVPFTTNNTIIIPKINVDAPIIDIQGKDNQQVLEDIKRGVGRYPGTAKPGRAGNVFLTGHSSYYWWNGGKYNQVFSLLHQLDVGDLIYIYYEGDRFIYKVNNSSVVHPSETGVLNQPLNQAMLTLMTCTPIGTNLRRLIVTAELVGQPPMDMSDLETVYEIPDLPIILPLY</sequence>
<name>A0A420ZDT8_UNCK3</name>
<accession>A0A420ZDT8</accession>
<evidence type="ECO:0000313" key="4">
    <source>
        <dbReference type="Proteomes" id="UP000281261"/>
    </source>
</evidence>
<evidence type="ECO:0000256" key="2">
    <source>
        <dbReference type="SAM" id="Phobius"/>
    </source>
</evidence>
<keyword evidence="1" id="KW-0378">Hydrolase</keyword>
<dbReference type="Pfam" id="PF04203">
    <property type="entry name" value="Sortase"/>
    <property type="match status" value="1"/>
</dbReference>